<dbReference type="RefSeq" id="WP_006214623.1">
    <property type="nucleotide sequence ID" value="NZ_ANHZ02000010.1"/>
</dbReference>
<sequence>MTDALNGRALLSAVLAFLLVLSVLAGVGAYASNVHSACDGTDAGSFLSQVQAFHSDDGCEVTGTAYTR</sequence>
<protein>
    <submittedName>
        <fullName evidence="1">Uncharacterized protein</fullName>
    </submittedName>
</protein>
<keyword evidence="2" id="KW-1185">Reference proteome</keyword>
<proteinExistence type="predicted"/>
<organism evidence="1 2">
    <name type="scientific">Kocuria palustris PEL</name>
    <dbReference type="NCBI Taxonomy" id="1236550"/>
    <lineage>
        <taxon>Bacteria</taxon>
        <taxon>Bacillati</taxon>
        <taxon>Actinomycetota</taxon>
        <taxon>Actinomycetes</taxon>
        <taxon>Micrococcales</taxon>
        <taxon>Micrococcaceae</taxon>
        <taxon>Kocuria</taxon>
    </lineage>
</organism>
<comment type="caution">
    <text evidence="1">The sequence shown here is derived from an EMBL/GenBank/DDBJ whole genome shotgun (WGS) entry which is preliminary data.</text>
</comment>
<gene>
    <name evidence="1" type="ORF">C884_00209</name>
</gene>
<dbReference type="GeneID" id="93317230"/>
<name>M2XV09_9MICC</name>
<evidence type="ECO:0000313" key="1">
    <source>
        <dbReference type="EMBL" id="EME36648.1"/>
    </source>
</evidence>
<reference evidence="1 2" key="1">
    <citation type="journal article" date="2014" name="Genome Announc.">
        <title>Draft Genome Sequence of Kocuria palustris PEL.</title>
        <authorList>
            <person name="Sharma G."/>
            <person name="Khatri I."/>
            <person name="Subramanian S."/>
        </authorList>
    </citation>
    <scope>NUCLEOTIDE SEQUENCE [LARGE SCALE GENOMIC DNA]</scope>
    <source>
        <strain evidence="1 2">PEL</strain>
    </source>
</reference>
<evidence type="ECO:0000313" key="2">
    <source>
        <dbReference type="Proteomes" id="UP000009877"/>
    </source>
</evidence>
<dbReference type="Proteomes" id="UP000009877">
    <property type="component" value="Unassembled WGS sequence"/>
</dbReference>
<dbReference type="AlphaFoldDB" id="M2XV09"/>
<dbReference type="EMBL" id="ANHZ02000010">
    <property type="protein sequence ID" value="EME36648.1"/>
    <property type="molecule type" value="Genomic_DNA"/>
</dbReference>
<accession>M2XV09</accession>